<sequence>MGIHSLFLEKEVMESKTSTLPLFKNTQSDNSVDERIELLDVDEIQKSLDAENLSKEVSVFPTVVQQEDSPEPSVKDTLKSTGSAQNSSGFSLSENLGYGKDGDIESVARNLDLFQASKYEVPVYREDNNGLAQNNFVAASPVVWPPFIIPAIIVPEPVVLKPSLVAQNDLYSLNKVGDKLLIESPFTISLDQLPAGKALAPQALLSHAVITEIDNFGNGPDIATLIDSSDPQNGVQSLQNPWQKGNIKNEVSANVIVIAANDVDQNQDGILDIPQPQSTTPAGQITFNFESPIYSFGFDIFNLEYGPEMQAVEIRFYDKDGRSTIVPFESFLDPLSSFYDNSLQFGSRSANRIKAIDVTELALSEIVEVKITLSDSVAVSNFKIVEQNIKLLPNTLVGNILDNDQLAVQNGAPQAAINEIRFTFANNQAAQDFRVNHPQLIATVNEAQIKISNLNQIIETPLGGFLEIQTDGNFHYTAPDDFTIGKKQEVFDYTVSSDEQSASASVSIDLNDNLPLANDNDNYINSGKGIHQYNLVLILDISGSMDAKIYNHSRLEMAQDALIQLIDQYELMSDELAITIVAFASGDGLAGAFSYAATSAQDARDYVLRRNAHAQDGIQIQMQNPDTGNALGRATHYDSALYHTRVALEADVVDPAMAHFEHIVYFISDGVPNTYHTATDQAAWPQAWSSWQDFIHDTKTQVPNALVESINVFAVGIDPDESLRSPLEPIASDDDHIIEPGSQLFTFSQKLLETLPDSILGNVLDNDLFYSQDAKVSKISFTVQDAVGFISTHHLDLMGAVANAHNDSVSISLPIDGDYLTIPTPLGGKLLLDNDGYYLYAPGKVEQELTDSFTYTLFDDVVNQSVNADLNIHLYPGMTTVTRIIGEHEGDVLSSENQSGIIYMEGGRGDDQFIIDVSNQAISTVFIRDLANGDNNQLIFKNVTDKNSDGIINLSDVFLDFHQTQENSDLKILLNNADAANHFTGIELILENMGTVPGHSVANLIDYFDTIAVSINII</sequence>
<protein>
    <submittedName>
        <fullName evidence="3">VWA domain-containing protein</fullName>
    </submittedName>
</protein>
<feature type="region of interest" description="Disordered" evidence="1">
    <location>
        <begin position="63"/>
        <end position="86"/>
    </location>
</feature>
<dbReference type="InterPro" id="IPR002035">
    <property type="entry name" value="VWF_A"/>
</dbReference>
<dbReference type="RefSeq" id="WP_141651940.1">
    <property type="nucleotide sequence ID" value="NZ_LKHV02000001.1"/>
</dbReference>
<gene>
    <name evidence="3" type="ORF">CC99x_007535</name>
</gene>
<evidence type="ECO:0000313" key="4">
    <source>
        <dbReference type="Proteomes" id="UP000051494"/>
    </source>
</evidence>
<dbReference type="Gene3D" id="3.40.50.410">
    <property type="entry name" value="von Willebrand factor, type A domain"/>
    <property type="match status" value="1"/>
</dbReference>
<evidence type="ECO:0000259" key="2">
    <source>
        <dbReference type="PROSITE" id="PS50234"/>
    </source>
</evidence>
<keyword evidence="4" id="KW-1185">Reference proteome</keyword>
<dbReference type="PROSITE" id="PS00018">
    <property type="entry name" value="EF_HAND_1"/>
    <property type="match status" value="1"/>
</dbReference>
<dbReference type="PROSITE" id="PS50234">
    <property type="entry name" value="VWFA"/>
    <property type="match status" value="1"/>
</dbReference>
<organism evidence="3 4">
    <name type="scientific">Candidatus Berkiella cookevillensis</name>
    <dbReference type="NCBI Taxonomy" id="437022"/>
    <lineage>
        <taxon>Bacteria</taxon>
        <taxon>Pseudomonadati</taxon>
        <taxon>Pseudomonadota</taxon>
        <taxon>Gammaproteobacteria</taxon>
        <taxon>Candidatus Berkiellales</taxon>
        <taxon>Candidatus Berkiellaceae</taxon>
        <taxon>Candidatus Berkiella</taxon>
    </lineage>
</organism>
<dbReference type="InterPro" id="IPR036465">
    <property type="entry name" value="vWFA_dom_sf"/>
</dbReference>
<proteinExistence type="predicted"/>
<dbReference type="Proteomes" id="UP000051494">
    <property type="component" value="Unassembled WGS sequence"/>
</dbReference>
<dbReference type="InterPro" id="IPR018247">
    <property type="entry name" value="EF_Hand_1_Ca_BS"/>
</dbReference>
<dbReference type="CDD" id="cd00198">
    <property type="entry name" value="vWFA"/>
    <property type="match status" value="1"/>
</dbReference>
<dbReference type="EMBL" id="LKHV02000001">
    <property type="protein sequence ID" value="MCS5708754.1"/>
    <property type="molecule type" value="Genomic_DNA"/>
</dbReference>
<name>A0AAE3L7H2_9GAMM</name>
<dbReference type="SUPFAM" id="SSF53300">
    <property type="entry name" value="vWA-like"/>
    <property type="match status" value="1"/>
</dbReference>
<evidence type="ECO:0000256" key="1">
    <source>
        <dbReference type="SAM" id="MobiDB-lite"/>
    </source>
</evidence>
<reference evidence="3" key="2">
    <citation type="submission" date="2021-06" db="EMBL/GenBank/DDBJ databases">
        <title>Genomic Description and Analysis of Intracellular Bacteria, Candidatus Berkiella cookevillensis and Candidatus Berkiella aquae.</title>
        <authorList>
            <person name="Kidane D.T."/>
            <person name="Mehari Y.T."/>
            <person name="Rice F.C."/>
            <person name="Arivett B.A."/>
            <person name="Farone A.L."/>
            <person name="Berk S.G."/>
            <person name="Farone M.B."/>
        </authorList>
    </citation>
    <scope>NUCLEOTIDE SEQUENCE</scope>
    <source>
        <strain evidence="3">CC99</strain>
    </source>
</reference>
<comment type="caution">
    <text evidence="3">The sequence shown here is derived from an EMBL/GenBank/DDBJ whole genome shotgun (WGS) entry which is preliminary data.</text>
</comment>
<reference evidence="3" key="1">
    <citation type="journal article" date="2016" name="Genome Announc.">
        <title>Draft Genome Sequences of Two Novel Amoeba-Resistant Intranuclear Bacteria, 'Candidatus Berkiella cookevillensis' and 'Candidatus Berkiella aquae'.</title>
        <authorList>
            <person name="Mehari Y.T."/>
            <person name="Arivett B.A."/>
            <person name="Farone A.L."/>
            <person name="Gunderson J.H."/>
            <person name="Farone M.B."/>
        </authorList>
    </citation>
    <scope>NUCLEOTIDE SEQUENCE</scope>
    <source>
        <strain evidence="3">CC99</strain>
    </source>
</reference>
<feature type="domain" description="VWFA" evidence="2">
    <location>
        <begin position="534"/>
        <end position="763"/>
    </location>
</feature>
<evidence type="ECO:0000313" key="3">
    <source>
        <dbReference type="EMBL" id="MCS5708754.1"/>
    </source>
</evidence>
<accession>A0AAE3L7H2</accession>
<dbReference type="AlphaFoldDB" id="A0AAE3L7H2"/>